<dbReference type="OrthoDB" id="8062037at2759"/>
<reference evidence="2 3" key="1">
    <citation type="submission" date="2020-10" db="EMBL/GenBank/DDBJ databases">
        <title>The Coptis chinensis genome and diversification of protoberbering-type alkaloids.</title>
        <authorList>
            <person name="Wang B."/>
            <person name="Shu S."/>
            <person name="Song C."/>
            <person name="Liu Y."/>
        </authorList>
    </citation>
    <scope>NUCLEOTIDE SEQUENCE [LARGE SCALE GENOMIC DNA]</scope>
    <source>
        <strain evidence="2">HL-2020</strain>
        <tissue evidence="2">Leaf</tissue>
    </source>
</reference>
<sequence>MPCSTSFTILVNAIMFKDYSSSVSDIASTICGFIIELFVMLQCCIVLEIRDPLEKRTIARYWSWPFQPPEAQEYVDLVSELNNIVSAIQVLLVRIVRSLRGLSFLEVLLGITSIRKVEPYMHSLLYDILSKWVFEASKSKSKLHSGSTRSCTRETLDSVADEQTNNHGSSHDGNQSLSGLNQLEQNPSISPFLSRRIDKRGDELKESNCKGQVDYVLPSSEEEVEPSKLSESLSITEEEDFPICLE</sequence>
<name>A0A835LI50_9MAGN</name>
<feature type="region of interest" description="Disordered" evidence="1">
    <location>
        <begin position="208"/>
        <end position="241"/>
    </location>
</feature>
<dbReference type="EMBL" id="JADFTS010000008">
    <property type="protein sequence ID" value="KAF9592569.1"/>
    <property type="molecule type" value="Genomic_DNA"/>
</dbReference>
<proteinExistence type="predicted"/>
<comment type="caution">
    <text evidence="2">The sequence shown here is derived from an EMBL/GenBank/DDBJ whole genome shotgun (WGS) entry which is preliminary data.</text>
</comment>
<accession>A0A835LI50</accession>
<dbReference type="AlphaFoldDB" id="A0A835LI50"/>
<feature type="region of interest" description="Disordered" evidence="1">
    <location>
        <begin position="160"/>
        <end position="181"/>
    </location>
</feature>
<evidence type="ECO:0000313" key="2">
    <source>
        <dbReference type="EMBL" id="KAF9592569.1"/>
    </source>
</evidence>
<evidence type="ECO:0000256" key="1">
    <source>
        <dbReference type="SAM" id="MobiDB-lite"/>
    </source>
</evidence>
<organism evidence="2 3">
    <name type="scientific">Coptis chinensis</name>
    <dbReference type="NCBI Taxonomy" id="261450"/>
    <lineage>
        <taxon>Eukaryota</taxon>
        <taxon>Viridiplantae</taxon>
        <taxon>Streptophyta</taxon>
        <taxon>Embryophyta</taxon>
        <taxon>Tracheophyta</taxon>
        <taxon>Spermatophyta</taxon>
        <taxon>Magnoliopsida</taxon>
        <taxon>Ranunculales</taxon>
        <taxon>Ranunculaceae</taxon>
        <taxon>Coptidoideae</taxon>
        <taxon>Coptis</taxon>
    </lineage>
</organism>
<keyword evidence="3" id="KW-1185">Reference proteome</keyword>
<feature type="non-terminal residue" evidence="2">
    <location>
        <position position="246"/>
    </location>
</feature>
<dbReference type="Proteomes" id="UP000631114">
    <property type="component" value="Unassembled WGS sequence"/>
</dbReference>
<evidence type="ECO:0000313" key="3">
    <source>
        <dbReference type="Proteomes" id="UP000631114"/>
    </source>
</evidence>
<feature type="compositionally biased region" description="Polar residues" evidence="1">
    <location>
        <begin position="161"/>
        <end position="181"/>
    </location>
</feature>
<gene>
    <name evidence="2" type="ORF">IFM89_016020</name>
</gene>
<protein>
    <submittedName>
        <fullName evidence="2">Uncharacterized protein</fullName>
    </submittedName>
</protein>